<evidence type="ECO:0000313" key="3">
    <source>
        <dbReference type="EMBL" id="KAK6759638.1"/>
    </source>
</evidence>
<feature type="chain" id="PRO_5046422085" description="Secreted protein" evidence="2">
    <location>
        <begin position="27"/>
        <end position="106"/>
    </location>
</feature>
<dbReference type="EMBL" id="JAVFWL010000006">
    <property type="protein sequence ID" value="KAK6759638.1"/>
    <property type="molecule type" value="Genomic_DNA"/>
</dbReference>
<protein>
    <recommendedName>
        <fullName evidence="5">Secreted protein</fullName>
    </recommendedName>
</protein>
<feature type="compositionally biased region" description="Pro residues" evidence="1">
    <location>
        <begin position="92"/>
        <end position="106"/>
    </location>
</feature>
<sequence>MHFNKPDPMKFFILFIGLCIFWTTEAQLVAPSGYELQPKNPRVVHATGVGGQLKYQKGVEEAEGIQARSEAQESTTPAEDSVAKNEPQKPGIRPPPRVRAPISPPD</sequence>
<feature type="signal peptide" evidence="2">
    <location>
        <begin position="1"/>
        <end position="26"/>
    </location>
</feature>
<gene>
    <name evidence="3" type="primary">Necator_chrX.g21464</name>
    <name evidence="3" type="ORF">RB195_021303</name>
</gene>
<organism evidence="3 4">
    <name type="scientific">Necator americanus</name>
    <name type="common">Human hookworm</name>
    <dbReference type="NCBI Taxonomy" id="51031"/>
    <lineage>
        <taxon>Eukaryota</taxon>
        <taxon>Metazoa</taxon>
        <taxon>Ecdysozoa</taxon>
        <taxon>Nematoda</taxon>
        <taxon>Chromadorea</taxon>
        <taxon>Rhabditida</taxon>
        <taxon>Rhabditina</taxon>
        <taxon>Rhabditomorpha</taxon>
        <taxon>Strongyloidea</taxon>
        <taxon>Ancylostomatidae</taxon>
        <taxon>Bunostominae</taxon>
        <taxon>Necator</taxon>
    </lineage>
</organism>
<evidence type="ECO:0008006" key="5">
    <source>
        <dbReference type="Google" id="ProtNLM"/>
    </source>
</evidence>
<comment type="caution">
    <text evidence="3">The sequence shown here is derived from an EMBL/GenBank/DDBJ whole genome shotgun (WGS) entry which is preliminary data.</text>
</comment>
<reference evidence="3 4" key="1">
    <citation type="submission" date="2023-08" db="EMBL/GenBank/DDBJ databases">
        <title>A Necator americanus chromosomal reference genome.</title>
        <authorList>
            <person name="Ilik V."/>
            <person name="Petrzelkova K.J."/>
            <person name="Pardy F."/>
            <person name="Fuh T."/>
            <person name="Niatou-Singa F.S."/>
            <person name="Gouil Q."/>
            <person name="Baker L."/>
            <person name="Ritchie M.E."/>
            <person name="Jex A.R."/>
            <person name="Gazzola D."/>
            <person name="Li H."/>
            <person name="Toshio Fujiwara R."/>
            <person name="Zhan B."/>
            <person name="Aroian R.V."/>
            <person name="Pafco B."/>
            <person name="Schwarz E.M."/>
        </authorList>
    </citation>
    <scope>NUCLEOTIDE SEQUENCE [LARGE SCALE GENOMIC DNA]</scope>
    <source>
        <strain evidence="3 4">Aroian</strain>
        <tissue evidence="3">Whole animal</tissue>
    </source>
</reference>
<evidence type="ECO:0000313" key="4">
    <source>
        <dbReference type="Proteomes" id="UP001303046"/>
    </source>
</evidence>
<accession>A0ABR1EAQ0</accession>
<name>A0ABR1EAQ0_NECAM</name>
<evidence type="ECO:0000256" key="2">
    <source>
        <dbReference type="SAM" id="SignalP"/>
    </source>
</evidence>
<feature type="region of interest" description="Disordered" evidence="1">
    <location>
        <begin position="60"/>
        <end position="106"/>
    </location>
</feature>
<dbReference type="Proteomes" id="UP001303046">
    <property type="component" value="Unassembled WGS sequence"/>
</dbReference>
<keyword evidence="4" id="KW-1185">Reference proteome</keyword>
<proteinExistence type="predicted"/>
<evidence type="ECO:0000256" key="1">
    <source>
        <dbReference type="SAM" id="MobiDB-lite"/>
    </source>
</evidence>
<keyword evidence="2" id="KW-0732">Signal</keyword>